<sequence>MPRKTVQNAEASDEETIVTFPTEEENEDEAEKLSRMLAAVMEYLTDDDLEEMDIEYLLDSTEGLRSWWDQHRESNKKVIEEEIKKSLGDLSLKDLEKIREQIKEIKE</sequence>
<name>A0A4R5VR22_9BACI</name>
<dbReference type="Proteomes" id="UP001178888">
    <property type="component" value="Unassembled WGS sequence"/>
</dbReference>
<evidence type="ECO:0000313" key="3">
    <source>
        <dbReference type="Proteomes" id="UP000295132"/>
    </source>
</evidence>
<dbReference type="AlphaFoldDB" id="A0A4R5VR22"/>
<organism evidence="2 3">
    <name type="scientific">Bacillus salipaludis</name>
    <dbReference type="NCBI Taxonomy" id="2547811"/>
    <lineage>
        <taxon>Bacteria</taxon>
        <taxon>Bacillati</taxon>
        <taxon>Bacillota</taxon>
        <taxon>Bacilli</taxon>
        <taxon>Bacillales</taxon>
        <taxon>Bacillaceae</taxon>
        <taxon>Bacillus</taxon>
    </lineage>
</organism>
<evidence type="ECO:0000313" key="1">
    <source>
        <dbReference type="EMBL" id="MDQ6598445.1"/>
    </source>
</evidence>
<proteinExistence type="predicted"/>
<reference evidence="2 3" key="1">
    <citation type="submission" date="2019-03" db="EMBL/GenBank/DDBJ databases">
        <title>Bacillus niacini sp. nov. a Nicotinate-Metabolizing Mesophile Isolated from Soil.</title>
        <authorList>
            <person name="Zhang G."/>
        </authorList>
    </citation>
    <scope>NUCLEOTIDE SEQUENCE [LARGE SCALE GENOMIC DNA]</scope>
    <source>
        <strain evidence="2 3">WN066</strain>
    </source>
</reference>
<keyword evidence="4" id="KW-1185">Reference proteome</keyword>
<dbReference type="RefSeq" id="WP_133335387.1">
    <property type="nucleotide sequence ID" value="NZ_JAVGVR010000001.1"/>
</dbReference>
<dbReference type="EMBL" id="SMYO01000006">
    <property type="protein sequence ID" value="TDK60995.1"/>
    <property type="molecule type" value="Genomic_DNA"/>
</dbReference>
<evidence type="ECO:0000313" key="4">
    <source>
        <dbReference type="Proteomes" id="UP001178888"/>
    </source>
</evidence>
<dbReference type="EMBL" id="JAVGVR010000001">
    <property type="protein sequence ID" value="MDQ6598445.1"/>
    <property type="molecule type" value="Genomic_DNA"/>
</dbReference>
<comment type="caution">
    <text evidence="2">The sequence shown here is derived from an EMBL/GenBank/DDBJ whole genome shotgun (WGS) entry which is preliminary data.</text>
</comment>
<protein>
    <submittedName>
        <fullName evidence="2">Uncharacterized protein</fullName>
    </submittedName>
</protein>
<evidence type="ECO:0000313" key="2">
    <source>
        <dbReference type="EMBL" id="TDK60995.1"/>
    </source>
</evidence>
<reference evidence="1" key="2">
    <citation type="submission" date="2023-08" db="EMBL/GenBank/DDBJ databases">
        <title>Nitrogen cycling bacteria in agricultural field soils.</title>
        <authorList>
            <person name="Jang J."/>
        </authorList>
    </citation>
    <scope>NUCLEOTIDE SEQUENCE</scope>
    <source>
        <strain evidence="1">PS3-36</strain>
    </source>
</reference>
<gene>
    <name evidence="2" type="ORF">E2K98_14920</name>
    <name evidence="1" type="ORF">RCG21_19145</name>
</gene>
<dbReference type="Proteomes" id="UP000295132">
    <property type="component" value="Unassembled WGS sequence"/>
</dbReference>
<accession>A0A4R5VR22</accession>